<protein>
    <submittedName>
        <fullName evidence="1">Uncharacterized protein</fullName>
    </submittedName>
</protein>
<gene>
    <name evidence="1" type="ORF">RchiOBHm_Chr1g0358371</name>
</gene>
<name>A0A2P6SI52_ROSCH</name>
<dbReference type="STRING" id="74649.A0A2P6SI52"/>
<proteinExistence type="predicted"/>
<dbReference type="PANTHER" id="PTHR46635:SF1">
    <property type="entry name" value="GLYCOSYL TRANSFERASE FAMILY 1 PROTEIN"/>
    <property type="match status" value="1"/>
</dbReference>
<dbReference type="Proteomes" id="UP000238479">
    <property type="component" value="Chromosome 1"/>
</dbReference>
<evidence type="ECO:0000313" key="2">
    <source>
        <dbReference type="Proteomes" id="UP000238479"/>
    </source>
</evidence>
<reference evidence="1 2" key="1">
    <citation type="journal article" date="2018" name="Nat. Genet.">
        <title>The Rosa genome provides new insights in the design of modern roses.</title>
        <authorList>
            <person name="Bendahmane M."/>
        </authorList>
    </citation>
    <scope>NUCLEOTIDE SEQUENCE [LARGE SCALE GENOMIC DNA]</scope>
    <source>
        <strain evidence="2">cv. Old Blush</strain>
    </source>
</reference>
<dbReference type="PANTHER" id="PTHR46635">
    <property type="entry name" value="GLYCOSYL TRANSFERASE FAMILY 1 PROTEIN"/>
    <property type="match status" value="1"/>
</dbReference>
<dbReference type="AlphaFoldDB" id="A0A2P6SI52"/>
<keyword evidence="2" id="KW-1185">Reference proteome</keyword>
<evidence type="ECO:0000313" key="1">
    <source>
        <dbReference type="EMBL" id="PRQ58354.1"/>
    </source>
</evidence>
<sequence>MDNDPRNPLGQDFWSFCDAINAENCKTCCPLDDFCQWLWMHWMRKHEYQSRGHCYLSKVICCFSFDQFSSRYNLSLSESSSQDKHCYSQLLELLVNVWAYHNARRMVYDNPETGAMQEQHKFKSRRVHLWVKWSSYSTLKSTDEDFAEESDFEHPRGDGCGHQQRRSSIWQGIYEKRDIYGISGKRRRSKKVGIK</sequence>
<accession>A0A2P6SI52</accession>
<dbReference type="EMBL" id="PDCK01000039">
    <property type="protein sequence ID" value="PRQ58354.1"/>
    <property type="molecule type" value="Genomic_DNA"/>
</dbReference>
<dbReference type="Gramene" id="PRQ58354">
    <property type="protein sequence ID" value="PRQ58354"/>
    <property type="gene ID" value="RchiOBHm_Chr1g0358371"/>
</dbReference>
<comment type="caution">
    <text evidence="1">The sequence shown here is derived from an EMBL/GenBank/DDBJ whole genome shotgun (WGS) entry which is preliminary data.</text>
</comment>
<organism evidence="1 2">
    <name type="scientific">Rosa chinensis</name>
    <name type="common">China rose</name>
    <dbReference type="NCBI Taxonomy" id="74649"/>
    <lineage>
        <taxon>Eukaryota</taxon>
        <taxon>Viridiplantae</taxon>
        <taxon>Streptophyta</taxon>
        <taxon>Embryophyta</taxon>
        <taxon>Tracheophyta</taxon>
        <taxon>Spermatophyta</taxon>
        <taxon>Magnoliopsida</taxon>
        <taxon>eudicotyledons</taxon>
        <taxon>Gunneridae</taxon>
        <taxon>Pentapetalae</taxon>
        <taxon>rosids</taxon>
        <taxon>fabids</taxon>
        <taxon>Rosales</taxon>
        <taxon>Rosaceae</taxon>
        <taxon>Rosoideae</taxon>
        <taxon>Rosoideae incertae sedis</taxon>
        <taxon>Rosa</taxon>
    </lineage>
</organism>